<accession>A0ABP8HYG8</accession>
<organism evidence="6 7">
    <name type="scientific">Variovorax defluvii</name>
    <dbReference type="NCBI Taxonomy" id="913761"/>
    <lineage>
        <taxon>Bacteria</taxon>
        <taxon>Pseudomonadati</taxon>
        <taxon>Pseudomonadota</taxon>
        <taxon>Betaproteobacteria</taxon>
        <taxon>Burkholderiales</taxon>
        <taxon>Comamonadaceae</taxon>
        <taxon>Variovorax</taxon>
    </lineage>
</organism>
<name>A0ABP8HYG8_9BURK</name>
<dbReference type="Pfam" id="PF00440">
    <property type="entry name" value="TetR_N"/>
    <property type="match status" value="1"/>
</dbReference>
<feature type="domain" description="HTH tetR-type" evidence="5">
    <location>
        <begin position="40"/>
        <end position="100"/>
    </location>
</feature>
<proteinExistence type="predicted"/>
<dbReference type="InterPro" id="IPR009057">
    <property type="entry name" value="Homeodomain-like_sf"/>
</dbReference>
<feature type="DNA-binding region" description="H-T-H motif" evidence="4">
    <location>
        <begin position="63"/>
        <end position="82"/>
    </location>
</feature>
<dbReference type="Gene3D" id="1.10.357.10">
    <property type="entry name" value="Tetracycline Repressor, domain 2"/>
    <property type="match status" value="1"/>
</dbReference>
<evidence type="ECO:0000259" key="5">
    <source>
        <dbReference type="PROSITE" id="PS50977"/>
    </source>
</evidence>
<dbReference type="InterPro" id="IPR001647">
    <property type="entry name" value="HTH_TetR"/>
</dbReference>
<dbReference type="InterPro" id="IPR036271">
    <property type="entry name" value="Tet_transcr_reg_TetR-rel_C_sf"/>
</dbReference>
<dbReference type="InterPro" id="IPR025996">
    <property type="entry name" value="MT1864/Rv1816-like_C"/>
</dbReference>
<evidence type="ECO:0000256" key="2">
    <source>
        <dbReference type="ARBA" id="ARBA00023125"/>
    </source>
</evidence>
<gene>
    <name evidence="6" type="ORF">GCM10023165_32390</name>
</gene>
<dbReference type="Pfam" id="PF13305">
    <property type="entry name" value="TetR_C_33"/>
    <property type="match status" value="1"/>
</dbReference>
<comment type="caution">
    <text evidence="6">The sequence shown here is derived from an EMBL/GenBank/DDBJ whole genome shotgun (WGS) entry which is preliminary data.</text>
</comment>
<dbReference type="PANTHER" id="PTHR30055">
    <property type="entry name" value="HTH-TYPE TRANSCRIPTIONAL REGULATOR RUTR"/>
    <property type="match status" value="1"/>
</dbReference>
<dbReference type="PROSITE" id="PS50977">
    <property type="entry name" value="HTH_TETR_2"/>
    <property type="match status" value="1"/>
</dbReference>
<protein>
    <submittedName>
        <fullName evidence="6">TetR/AcrR family transcriptional regulator</fullName>
    </submittedName>
</protein>
<dbReference type="SUPFAM" id="SSF48498">
    <property type="entry name" value="Tetracyclin repressor-like, C-terminal domain"/>
    <property type="match status" value="1"/>
</dbReference>
<dbReference type="SUPFAM" id="SSF46689">
    <property type="entry name" value="Homeodomain-like"/>
    <property type="match status" value="1"/>
</dbReference>
<keyword evidence="3" id="KW-0804">Transcription</keyword>
<dbReference type="Proteomes" id="UP001500975">
    <property type="component" value="Unassembled WGS sequence"/>
</dbReference>
<reference evidence="7" key="1">
    <citation type="journal article" date="2019" name="Int. J. Syst. Evol. Microbiol.">
        <title>The Global Catalogue of Microorganisms (GCM) 10K type strain sequencing project: providing services to taxonomists for standard genome sequencing and annotation.</title>
        <authorList>
            <consortium name="The Broad Institute Genomics Platform"/>
            <consortium name="The Broad Institute Genome Sequencing Center for Infectious Disease"/>
            <person name="Wu L."/>
            <person name="Ma J."/>
        </authorList>
    </citation>
    <scope>NUCLEOTIDE SEQUENCE [LARGE SCALE GENOMIC DNA]</scope>
    <source>
        <strain evidence="7">JCM 17804</strain>
    </source>
</reference>
<keyword evidence="1" id="KW-0805">Transcription regulation</keyword>
<evidence type="ECO:0000256" key="4">
    <source>
        <dbReference type="PROSITE-ProRule" id="PRU00335"/>
    </source>
</evidence>
<dbReference type="InterPro" id="IPR050109">
    <property type="entry name" value="HTH-type_TetR-like_transc_reg"/>
</dbReference>
<evidence type="ECO:0000313" key="7">
    <source>
        <dbReference type="Proteomes" id="UP001500975"/>
    </source>
</evidence>
<evidence type="ECO:0000256" key="1">
    <source>
        <dbReference type="ARBA" id="ARBA00023015"/>
    </source>
</evidence>
<keyword evidence="7" id="KW-1185">Reference proteome</keyword>
<evidence type="ECO:0000313" key="6">
    <source>
        <dbReference type="EMBL" id="GAA4347404.1"/>
    </source>
</evidence>
<dbReference type="EMBL" id="BAABGJ010000048">
    <property type="protein sequence ID" value="GAA4347404.1"/>
    <property type="molecule type" value="Genomic_DNA"/>
</dbReference>
<sequence>MYNVHKVMATIAEKMDGVHMNQKTGDASLVPPARSTYRHGDLRRALLEAGVELARQGGPEAVVLREATRRAGVVPNAAYRHFASRQALLLAVRAASLAAAATAMEGELAAVPQEGSPAERARAAVRAIGAGYLRFALDQTGLFRTAFGGPVDVVDQTGGEAKGGASGLNPFELLGAAIDQMVAAGVLPPERRPGAEYLAWAAVHGLALLIIDGPLRGASRDETEALGLRLLQMVEKGL</sequence>
<keyword evidence="2 4" id="KW-0238">DNA-binding</keyword>
<evidence type="ECO:0000256" key="3">
    <source>
        <dbReference type="ARBA" id="ARBA00023163"/>
    </source>
</evidence>
<dbReference type="PANTHER" id="PTHR30055:SF220">
    <property type="entry name" value="TETR-FAMILY REGULATORY PROTEIN"/>
    <property type="match status" value="1"/>
</dbReference>